<feature type="compositionally biased region" description="Low complexity" evidence="1">
    <location>
        <begin position="290"/>
        <end position="304"/>
    </location>
</feature>
<dbReference type="OrthoDB" id="2507647at2759"/>
<name>F8NXU8_SERL9</name>
<feature type="region of interest" description="Disordered" evidence="1">
    <location>
        <begin position="155"/>
        <end position="174"/>
    </location>
</feature>
<proteinExistence type="predicted"/>
<feature type="region of interest" description="Disordered" evidence="1">
    <location>
        <begin position="37"/>
        <end position="58"/>
    </location>
</feature>
<dbReference type="HOGENOM" id="CLU_016306_0_0_1"/>
<dbReference type="KEGG" id="sla:SERLADRAFT_468557"/>
<feature type="region of interest" description="Disordered" evidence="1">
    <location>
        <begin position="1"/>
        <end position="25"/>
    </location>
</feature>
<feature type="compositionally biased region" description="Basic residues" evidence="1">
    <location>
        <begin position="503"/>
        <end position="513"/>
    </location>
</feature>
<dbReference type="Proteomes" id="UP000008064">
    <property type="component" value="Unassembled WGS sequence"/>
</dbReference>
<evidence type="ECO:0000256" key="1">
    <source>
        <dbReference type="SAM" id="MobiDB-lite"/>
    </source>
</evidence>
<evidence type="ECO:0000313" key="2">
    <source>
        <dbReference type="EMBL" id="EGO24764.1"/>
    </source>
</evidence>
<feature type="compositionally biased region" description="Low complexity" evidence="1">
    <location>
        <begin position="311"/>
        <end position="321"/>
    </location>
</feature>
<dbReference type="AlphaFoldDB" id="F8NXU8"/>
<reference evidence="2" key="1">
    <citation type="submission" date="2011-04" db="EMBL/GenBank/DDBJ databases">
        <title>Evolution of plant cell wall degrading machinery underlies the functional diversity of forest fungi.</title>
        <authorList>
            <consortium name="US DOE Joint Genome Institute (JGI-PGF)"/>
            <person name="Eastwood D.C."/>
            <person name="Floudas D."/>
            <person name="Binder M."/>
            <person name="Majcherczyk A."/>
            <person name="Schneider P."/>
            <person name="Aerts A."/>
            <person name="Asiegbu F.O."/>
            <person name="Baker S.E."/>
            <person name="Barry K."/>
            <person name="Bendiksby M."/>
            <person name="Blumentritt M."/>
            <person name="Coutinho P.M."/>
            <person name="Cullen D."/>
            <person name="Cullen D."/>
            <person name="Gathman A."/>
            <person name="Goodell B."/>
            <person name="Henrissat B."/>
            <person name="Ihrmark K."/>
            <person name="Kauserud H."/>
            <person name="Kohler A."/>
            <person name="LaButti K."/>
            <person name="Lapidus A."/>
            <person name="Lavin J.L."/>
            <person name="Lee Y.-H."/>
            <person name="Lindquist E."/>
            <person name="Lilly W."/>
            <person name="Lucas S."/>
            <person name="Morin E."/>
            <person name="Murat C."/>
            <person name="Oguiza J.A."/>
            <person name="Park J."/>
            <person name="Pisabarro A.G."/>
            <person name="Riley R."/>
            <person name="Rosling A."/>
            <person name="Salamov A."/>
            <person name="Schmidt O."/>
            <person name="Schmutz J."/>
            <person name="Skrede I."/>
            <person name="Stenlid J."/>
            <person name="Wiebenga A."/>
            <person name="Xie X."/>
            <person name="Kues U."/>
            <person name="Hibbett D.S."/>
            <person name="Hoffmeister D."/>
            <person name="Hogberg N."/>
            <person name="Martin F."/>
            <person name="Grigoriev I.V."/>
            <person name="Watkinson S.C."/>
        </authorList>
    </citation>
    <scope>NUCLEOTIDE SEQUENCE</scope>
    <source>
        <strain evidence="2">S7.9</strain>
    </source>
</reference>
<feature type="compositionally biased region" description="Basic and acidic residues" evidence="1">
    <location>
        <begin position="266"/>
        <end position="279"/>
    </location>
</feature>
<feature type="region of interest" description="Disordered" evidence="1">
    <location>
        <begin position="400"/>
        <end position="518"/>
    </location>
</feature>
<protein>
    <submittedName>
        <fullName evidence="2">Uncharacterized protein</fullName>
    </submittedName>
</protein>
<dbReference type="EMBL" id="GL945434">
    <property type="protein sequence ID" value="EGO24764.1"/>
    <property type="molecule type" value="Genomic_DNA"/>
</dbReference>
<dbReference type="GeneID" id="18819430"/>
<sequence length="557" mass="60396">MPAVGVDQPTPVVPERRRRQSPEIIDVDLLDDDDILQVTGHSPQRRRLTDGASSVSAGRDSILVLDSDEERDIQFIGSNFSPPRMRSNNRSRIFSPPPHIQPDVIPPVPPVPPQFVPMRRRPPPFPRNPTDTSGVVLPNEHPFPFEASFRPAARRRENPSAPIPPPAAARPSHHVPPMGFGGALLAMTRHALGNGSRSNDDDGMARRRRFLYPPTAVGMFRRWGGFDYNPDAVADFEDEAFAFLADDDPDRPFYHYTGGSLAAKPVEPDYKPEFTHPDKPPPGFTFDFAPQSSAPSTPPSNSRSVIVVDDSPGPSSASSSLSEEAGVTLACAHCRDPLILGGADVAEGRSGRKLWGLRCGHLLDGKCVDGIMKPAIPDPPPEFDLKPDVKGKGKANAEASYWGPLFSNPVTPSKGKGKAVENENQDRDVATDTHISPSHPQPPDGSIRSRLRPRHPHSPNAMHSTVSYDFPASPSPNRISGRSGPRRRGPANASPSGFGSLRYRGKGKGKGKAKGPTIEAEHEWRCPVSGCEQIHVSLLIDGKWTADKTRGAIAVFV</sequence>
<accession>F8NXU8</accession>
<feature type="region of interest" description="Disordered" evidence="1">
    <location>
        <begin position="265"/>
        <end position="321"/>
    </location>
</feature>
<gene>
    <name evidence="2" type="ORF">SERLADRAFT_468557</name>
</gene>
<feature type="compositionally biased region" description="Basic and acidic residues" evidence="1">
    <location>
        <begin position="418"/>
        <end position="431"/>
    </location>
</feature>
<dbReference type="RefSeq" id="XP_007318783.1">
    <property type="nucleotide sequence ID" value="XM_007318721.1"/>
</dbReference>
<organism>
    <name type="scientific">Serpula lacrymans var. lacrymans (strain S7.9)</name>
    <name type="common">Dry rot fungus</name>
    <dbReference type="NCBI Taxonomy" id="578457"/>
    <lineage>
        <taxon>Eukaryota</taxon>
        <taxon>Fungi</taxon>
        <taxon>Dikarya</taxon>
        <taxon>Basidiomycota</taxon>
        <taxon>Agaricomycotina</taxon>
        <taxon>Agaricomycetes</taxon>
        <taxon>Agaricomycetidae</taxon>
        <taxon>Boletales</taxon>
        <taxon>Coniophorineae</taxon>
        <taxon>Serpulaceae</taxon>
        <taxon>Serpula</taxon>
    </lineage>
</organism>